<dbReference type="GO" id="GO:0000978">
    <property type="term" value="F:RNA polymerase II cis-regulatory region sequence-specific DNA binding"/>
    <property type="evidence" value="ECO:0007669"/>
    <property type="project" value="InterPro"/>
</dbReference>
<dbReference type="GO" id="GO:0000981">
    <property type="term" value="F:DNA-binding transcription factor activity, RNA polymerase II-specific"/>
    <property type="evidence" value="ECO:0007669"/>
    <property type="project" value="TreeGrafter"/>
</dbReference>
<comment type="caution">
    <text evidence="6">Lacks conserved residue(s) required for the propagation of feature annotation.</text>
</comment>
<keyword evidence="4" id="KW-0804">Transcription</keyword>
<dbReference type="STRING" id="1561998.A0A1I7TD56"/>
<dbReference type="GO" id="GO:0001708">
    <property type="term" value="P:cell fate specification"/>
    <property type="evidence" value="ECO:0007669"/>
    <property type="project" value="TreeGrafter"/>
</dbReference>
<dbReference type="GO" id="GO:0000785">
    <property type="term" value="C:chromatin"/>
    <property type="evidence" value="ECO:0007669"/>
    <property type="project" value="TreeGrafter"/>
</dbReference>
<dbReference type="InterPro" id="IPR046360">
    <property type="entry name" value="T-box_DNA-bd"/>
</dbReference>
<feature type="domain" description="T-box" evidence="7">
    <location>
        <begin position="244"/>
        <end position="379"/>
    </location>
</feature>
<dbReference type="SMART" id="SM00425">
    <property type="entry name" value="TBOX"/>
    <property type="match status" value="1"/>
</dbReference>
<keyword evidence="8" id="KW-1185">Reference proteome</keyword>
<keyword evidence="5 6" id="KW-0539">Nucleus</keyword>
<dbReference type="PANTHER" id="PTHR11267:SF181">
    <property type="entry name" value="OPTOMOTOR-BLIND PROTEIN"/>
    <property type="match status" value="1"/>
</dbReference>
<dbReference type="InterPro" id="IPR036960">
    <property type="entry name" value="T-box_sf"/>
</dbReference>
<dbReference type="PANTHER" id="PTHR11267">
    <property type="entry name" value="T-BOX PROTEIN-RELATED"/>
    <property type="match status" value="1"/>
</dbReference>
<evidence type="ECO:0000256" key="3">
    <source>
        <dbReference type="ARBA" id="ARBA00023125"/>
    </source>
</evidence>
<evidence type="ECO:0000256" key="1">
    <source>
        <dbReference type="ARBA" id="ARBA00004123"/>
    </source>
</evidence>
<proteinExistence type="predicted"/>
<evidence type="ECO:0000256" key="5">
    <source>
        <dbReference type="ARBA" id="ARBA00023242"/>
    </source>
</evidence>
<evidence type="ECO:0000256" key="6">
    <source>
        <dbReference type="PROSITE-ProRule" id="PRU00201"/>
    </source>
</evidence>
<evidence type="ECO:0000256" key="4">
    <source>
        <dbReference type="ARBA" id="ARBA00023163"/>
    </source>
</evidence>
<feature type="domain" description="T-box" evidence="7">
    <location>
        <begin position="44"/>
        <end position="142"/>
    </location>
</feature>
<dbReference type="Gene3D" id="2.60.40.820">
    <property type="entry name" value="Transcription factor, T-box"/>
    <property type="match status" value="2"/>
</dbReference>
<protein>
    <submittedName>
        <fullName evidence="9">Galectin</fullName>
    </submittedName>
</protein>
<name>A0A1I7TD56_9PELO</name>
<dbReference type="Proteomes" id="UP000095282">
    <property type="component" value="Unplaced"/>
</dbReference>
<dbReference type="GO" id="GO:0005634">
    <property type="term" value="C:nucleus"/>
    <property type="evidence" value="ECO:0007669"/>
    <property type="project" value="UniProtKB-SubCell"/>
</dbReference>
<keyword evidence="3 6" id="KW-0238">DNA-binding</keyword>
<dbReference type="SUPFAM" id="SSF49417">
    <property type="entry name" value="p53-like transcription factors"/>
    <property type="match status" value="2"/>
</dbReference>
<comment type="subcellular location">
    <subcellularLocation>
        <location evidence="1 6">Nucleus</location>
    </subcellularLocation>
</comment>
<dbReference type="GO" id="GO:0045893">
    <property type="term" value="P:positive regulation of DNA-templated transcription"/>
    <property type="evidence" value="ECO:0007669"/>
    <property type="project" value="InterPro"/>
</dbReference>
<sequence>MEPIVTIPNSIAWKSDGLKPMHISYKRSLMNPCPSFNVSGLDPYSIYEMWIKIENMDTKKDPIFVIHHNGPMNGENWMRNVVSFDRLFLSASPKPEREAVTVRLQKAYKLTLLIKNESGMVIEEYRNPLLTFEAVAPKRGAEKKEETVVKRAKASPNPVVFTRRAPISAVSNKAMEMYRNPMHNFIGMSLQERRSVWEEPVVKKFKQPDALEQDSPIKVEPVITVSNPSLWISNGLKPVAACSNGVRMNPCFSFIVSGLDPNAKYEMFIKIEALDNFKYKFGEEIQAYFVNSKDGNPLDPVVVSHGILKGRNWMIDGVSFDHLYLSTSKNPKSEAVNIELKRAYKGTLMIRNELGEVIKEYHNPMHSFVGVSLLERRNMGEKGERPYTLKQVNFF</sequence>
<dbReference type="PROSITE" id="PS01264">
    <property type="entry name" value="TBOX_2"/>
    <property type="match status" value="1"/>
</dbReference>
<evidence type="ECO:0000256" key="2">
    <source>
        <dbReference type="ARBA" id="ARBA00023015"/>
    </source>
</evidence>
<dbReference type="WBParaSite" id="Csp11.Scaffold584.g4748.t1">
    <property type="protein sequence ID" value="Csp11.Scaffold584.g4748.t1"/>
    <property type="gene ID" value="Csp11.Scaffold584.g4748"/>
</dbReference>
<dbReference type="PROSITE" id="PS50252">
    <property type="entry name" value="TBOX_3"/>
    <property type="match status" value="2"/>
</dbReference>
<dbReference type="InterPro" id="IPR008967">
    <property type="entry name" value="p53-like_TF_DNA-bd_sf"/>
</dbReference>
<evidence type="ECO:0000313" key="9">
    <source>
        <dbReference type="WBParaSite" id="Csp11.Scaffold584.g4748.t1"/>
    </source>
</evidence>
<evidence type="ECO:0000259" key="7">
    <source>
        <dbReference type="PROSITE" id="PS50252"/>
    </source>
</evidence>
<dbReference type="AlphaFoldDB" id="A0A1I7TD56"/>
<keyword evidence="2" id="KW-0805">Transcription regulation</keyword>
<evidence type="ECO:0000313" key="8">
    <source>
        <dbReference type="Proteomes" id="UP000095282"/>
    </source>
</evidence>
<reference evidence="9" key="1">
    <citation type="submission" date="2016-11" db="UniProtKB">
        <authorList>
            <consortium name="WormBaseParasite"/>
        </authorList>
    </citation>
    <scope>IDENTIFICATION</scope>
</reference>
<dbReference type="Pfam" id="PF00907">
    <property type="entry name" value="T-box"/>
    <property type="match status" value="2"/>
</dbReference>
<dbReference type="InterPro" id="IPR018186">
    <property type="entry name" value="TF_T-box_CS"/>
</dbReference>
<organism evidence="8 9">
    <name type="scientific">Caenorhabditis tropicalis</name>
    <dbReference type="NCBI Taxonomy" id="1561998"/>
    <lineage>
        <taxon>Eukaryota</taxon>
        <taxon>Metazoa</taxon>
        <taxon>Ecdysozoa</taxon>
        <taxon>Nematoda</taxon>
        <taxon>Chromadorea</taxon>
        <taxon>Rhabditida</taxon>
        <taxon>Rhabditina</taxon>
        <taxon>Rhabditomorpha</taxon>
        <taxon>Rhabditoidea</taxon>
        <taxon>Rhabditidae</taxon>
        <taxon>Peloderinae</taxon>
        <taxon>Caenorhabditis</taxon>
    </lineage>
</organism>
<accession>A0A1I7TD56</accession>
<dbReference type="InterPro" id="IPR001699">
    <property type="entry name" value="TF_T-box"/>
</dbReference>